<sequence length="333" mass="35630">MNRAFKSSESSPKKGWTNTFVYWLQHSVSRRTHIAFGAVLVMFLWALCFPLINYGLSASPPMTFAALRALIAGAVLLAIAQFQGRAPIRTARLWGCVILAGFTATSLGFFGMFYGGGLVAPGLATVIGNTQPLIAALLAWAVLQERLSRSQRYGLITGFAGVVLIGGPSLFGTGSQIAGMSYILIGAVGVAISNIVLTQIAGRVDTLRAMAWQLIIGSMPLALLAYWTETGSAIIWSWPFVATLLTLSVAGTAAAFILWFWLLQHATLSRLNVYTFLTPVFGLVMGAAFFSEKIPPIALIGVVVSIAGIYWVNKTDVSPPKTLVVAESIQPLE</sequence>
<dbReference type="RefSeq" id="WP_088918797.1">
    <property type="nucleotide sequence ID" value="NZ_CP018632.1"/>
</dbReference>
<dbReference type="InterPro" id="IPR050638">
    <property type="entry name" value="AA-Vitamin_Transporters"/>
</dbReference>
<keyword evidence="9" id="KW-1185">Reference proteome</keyword>
<feature type="transmembrane region" description="Helical" evidence="6">
    <location>
        <begin position="62"/>
        <end position="80"/>
    </location>
</feature>
<keyword evidence="3 6" id="KW-0812">Transmembrane</keyword>
<dbReference type="PANTHER" id="PTHR32322:SF2">
    <property type="entry name" value="EAMA DOMAIN-CONTAINING PROTEIN"/>
    <property type="match status" value="1"/>
</dbReference>
<dbReference type="Pfam" id="PF00892">
    <property type="entry name" value="EamA"/>
    <property type="match status" value="2"/>
</dbReference>
<feature type="transmembrane region" description="Helical" evidence="6">
    <location>
        <begin position="120"/>
        <end position="141"/>
    </location>
</feature>
<dbReference type="EMBL" id="CP018632">
    <property type="protein sequence ID" value="ASJ73652.1"/>
    <property type="molecule type" value="Genomic_DNA"/>
</dbReference>
<keyword evidence="4 6" id="KW-1133">Transmembrane helix</keyword>
<evidence type="ECO:0000256" key="1">
    <source>
        <dbReference type="ARBA" id="ARBA00004141"/>
    </source>
</evidence>
<dbReference type="KEGG" id="gai:IMCC3135_17865"/>
<evidence type="ECO:0000256" key="4">
    <source>
        <dbReference type="ARBA" id="ARBA00022989"/>
    </source>
</evidence>
<evidence type="ECO:0000313" key="8">
    <source>
        <dbReference type="EMBL" id="ASJ73652.1"/>
    </source>
</evidence>
<feature type="transmembrane region" description="Helical" evidence="6">
    <location>
        <begin position="92"/>
        <end position="114"/>
    </location>
</feature>
<organism evidence="8 9">
    <name type="scientific">Granulosicoccus antarcticus IMCC3135</name>
    <dbReference type="NCBI Taxonomy" id="1192854"/>
    <lineage>
        <taxon>Bacteria</taxon>
        <taxon>Pseudomonadati</taxon>
        <taxon>Pseudomonadota</taxon>
        <taxon>Gammaproteobacteria</taxon>
        <taxon>Chromatiales</taxon>
        <taxon>Granulosicoccaceae</taxon>
        <taxon>Granulosicoccus</taxon>
    </lineage>
</organism>
<dbReference type="PANTHER" id="PTHR32322">
    <property type="entry name" value="INNER MEMBRANE TRANSPORTER"/>
    <property type="match status" value="1"/>
</dbReference>
<dbReference type="Gene3D" id="1.10.3730.20">
    <property type="match status" value="1"/>
</dbReference>
<feature type="transmembrane region" description="Helical" evidence="6">
    <location>
        <begin position="177"/>
        <end position="197"/>
    </location>
</feature>
<feature type="transmembrane region" description="Helical" evidence="6">
    <location>
        <begin position="153"/>
        <end position="171"/>
    </location>
</feature>
<feature type="transmembrane region" description="Helical" evidence="6">
    <location>
        <begin position="209"/>
        <end position="227"/>
    </location>
</feature>
<gene>
    <name evidence="8" type="primary">eamA_3</name>
    <name evidence="8" type="ORF">IMCC3135_17865</name>
</gene>
<dbReference type="Proteomes" id="UP000250079">
    <property type="component" value="Chromosome"/>
</dbReference>
<feature type="transmembrane region" description="Helical" evidence="6">
    <location>
        <begin position="273"/>
        <end position="290"/>
    </location>
</feature>
<evidence type="ECO:0000256" key="6">
    <source>
        <dbReference type="SAM" id="Phobius"/>
    </source>
</evidence>
<proteinExistence type="inferred from homology"/>
<feature type="transmembrane region" description="Helical" evidence="6">
    <location>
        <begin position="296"/>
        <end position="313"/>
    </location>
</feature>
<keyword evidence="5 6" id="KW-0472">Membrane</keyword>
<dbReference type="OrthoDB" id="9776210at2"/>
<comment type="similarity">
    <text evidence="2">Belongs to the EamA transporter family.</text>
</comment>
<protein>
    <submittedName>
        <fullName evidence="8">Putative amino-acid metabolite efflux pump</fullName>
    </submittedName>
</protein>
<comment type="subcellular location">
    <subcellularLocation>
        <location evidence="1">Membrane</location>
        <topology evidence="1">Multi-pass membrane protein</topology>
    </subcellularLocation>
</comment>
<evidence type="ECO:0000259" key="7">
    <source>
        <dbReference type="Pfam" id="PF00892"/>
    </source>
</evidence>
<dbReference type="SUPFAM" id="SSF103481">
    <property type="entry name" value="Multidrug resistance efflux transporter EmrE"/>
    <property type="match status" value="2"/>
</dbReference>
<dbReference type="AlphaFoldDB" id="A0A2Z2NQI4"/>
<evidence type="ECO:0000256" key="5">
    <source>
        <dbReference type="ARBA" id="ARBA00023136"/>
    </source>
</evidence>
<accession>A0A2Z2NQI4</accession>
<reference evidence="8 9" key="1">
    <citation type="submission" date="2016-12" db="EMBL/GenBank/DDBJ databases">
        <authorList>
            <person name="Song W.-J."/>
            <person name="Kurnit D.M."/>
        </authorList>
    </citation>
    <scope>NUCLEOTIDE SEQUENCE [LARGE SCALE GENOMIC DNA]</scope>
    <source>
        <strain evidence="8 9">IMCC3135</strain>
    </source>
</reference>
<dbReference type="InterPro" id="IPR000620">
    <property type="entry name" value="EamA_dom"/>
</dbReference>
<feature type="domain" description="EamA" evidence="7">
    <location>
        <begin position="36"/>
        <end position="165"/>
    </location>
</feature>
<dbReference type="GO" id="GO:0016020">
    <property type="term" value="C:membrane"/>
    <property type="evidence" value="ECO:0007669"/>
    <property type="project" value="UniProtKB-SubCell"/>
</dbReference>
<evidence type="ECO:0000256" key="2">
    <source>
        <dbReference type="ARBA" id="ARBA00007362"/>
    </source>
</evidence>
<evidence type="ECO:0000313" key="9">
    <source>
        <dbReference type="Proteomes" id="UP000250079"/>
    </source>
</evidence>
<evidence type="ECO:0000256" key="3">
    <source>
        <dbReference type="ARBA" id="ARBA00022692"/>
    </source>
</evidence>
<name>A0A2Z2NQI4_9GAMM</name>
<feature type="transmembrane region" description="Helical" evidence="6">
    <location>
        <begin position="233"/>
        <end position="261"/>
    </location>
</feature>
<dbReference type="InterPro" id="IPR037185">
    <property type="entry name" value="EmrE-like"/>
</dbReference>
<feature type="domain" description="EamA" evidence="7">
    <location>
        <begin position="179"/>
        <end position="313"/>
    </location>
</feature>
<feature type="transmembrane region" description="Helical" evidence="6">
    <location>
        <begin position="34"/>
        <end position="56"/>
    </location>
</feature>